<gene>
    <name evidence="1" type="ORF">DSM107014_06845</name>
</gene>
<dbReference type="EMBL" id="JADQBC010000037">
    <property type="protein sequence ID" value="MBR8827616.1"/>
    <property type="molecule type" value="Genomic_DNA"/>
</dbReference>
<accession>A0A941GWA2</accession>
<dbReference type="NCBIfam" id="NF038024">
    <property type="entry name" value="CRR6_slr1097"/>
    <property type="match status" value="1"/>
</dbReference>
<comment type="caution">
    <text evidence="1">The sequence shown here is derived from an EMBL/GenBank/DDBJ whole genome shotgun (WGS) entry which is preliminary data.</text>
</comment>
<dbReference type="AlphaFoldDB" id="A0A941GWA2"/>
<dbReference type="InterPro" id="IPR014946">
    <property type="entry name" value="CRR6"/>
</dbReference>
<dbReference type="PANTHER" id="PTHR35724:SF1">
    <property type="entry name" value="PROTEIN CHLORORESPIRATORY REDUCTION 6, CHLOROPLASTIC"/>
    <property type="match status" value="1"/>
</dbReference>
<evidence type="ECO:0000313" key="1">
    <source>
        <dbReference type="EMBL" id="MBR8827616.1"/>
    </source>
</evidence>
<proteinExistence type="predicted"/>
<organism evidence="1 2">
    <name type="scientific">Gomphosphaeria aponina SAG 52.96 = DSM 107014</name>
    <dbReference type="NCBI Taxonomy" id="1521640"/>
    <lineage>
        <taxon>Bacteria</taxon>
        <taxon>Bacillati</taxon>
        <taxon>Cyanobacteriota</taxon>
        <taxon>Cyanophyceae</taxon>
        <taxon>Oscillatoriophycideae</taxon>
        <taxon>Chroococcales</taxon>
        <taxon>Gomphosphaeriaceae</taxon>
        <taxon>Gomphosphaeria</taxon>
    </lineage>
</organism>
<dbReference type="GO" id="GO:0010275">
    <property type="term" value="P:NAD(P)H dehydrogenase complex assembly"/>
    <property type="evidence" value="ECO:0007669"/>
    <property type="project" value="TreeGrafter"/>
</dbReference>
<name>A0A941GWA2_9CHRO</name>
<dbReference type="PANTHER" id="PTHR35724">
    <property type="entry name" value="PROTEIN CHLORORESPIRATORY REDUCTION 6, CHLOROPLASTIC"/>
    <property type="match status" value="1"/>
</dbReference>
<reference evidence="1" key="1">
    <citation type="submission" date="2021-02" db="EMBL/GenBank/DDBJ databases">
        <title>Metagenome analyses of Stigonema ocellatum DSM 106950, Chlorogloea purpurea SAG 13.99 and Gomphosphaeria aponina DSM 107014.</title>
        <authorList>
            <person name="Marter P."/>
            <person name="Huang S."/>
        </authorList>
    </citation>
    <scope>NUCLEOTIDE SEQUENCE</scope>
    <source>
        <strain evidence="1">JP213</strain>
    </source>
</reference>
<protein>
    <submittedName>
        <fullName evidence="1">CRR6 family NdhI maturation factor</fullName>
    </submittedName>
</protein>
<sequence>MTISISLNSNQLHSLDLSPAQKVIETLIQEQEKGALEQQLRFEIDYPREPNDPRELSEIPEVRLWFVRLDTVYPWLPLLLDWKSGELARYAAMLVPHQFSRSEGIQYNPEALEIFVMQKVFVMSQWLETRGIKSQFRVKSMAQIFGYELSDAFFDLLNG</sequence>
<evidence type="ECO:0000313" key="2">
    <source>
        <dbReference type="Proteomes" id="UP000767446"/>
    </source>
</evidence>
<dbReference type="Pfam" id="PF08847">
    <property type="entry name" value="Crr6"/>
    <property type="match status" value="1"/>
</dbReference>
<dbReference type="Proteomes" id="UP000767446">
    <property type="component" value="Unassembled WGS sequence"/>
</dbReference>